<dbReference type="Proteomes" id="UP000013940">
    <property type="component" value="Chromosome"/>
</dbReference>
<gene>
    <name evidence="1" type="ORF">PFLCHA0_c16090</name>
</gene>
<reference evidence="2" key="1">
    <citation type="journal article" date="2014" name="Genome Announc.">
        <title>Full-genome sequence of the plant growth-promoting bacterium Pseudomonas protegens CHA0.</title>
        <authorList>
            <person name="Jousset A."/>
            <person name="Schuldes J."/>
            <person name="Keel C."/>
            <person name="Maurhofer M."/>
            <person name="Daniel R."/>
            <person name="Scheu S."/>
            <person name="Thuermer A."/>
        </authorList>
    </citation>
    <scope>NUCLEOTIDE SEQUENCE [LARGE SCALE GENOMIC DNA]</scope>
    <source>
        <strain evidence="2">DSM 19095 / LMG 27888 / CFBP 6595 / CHA0</strain>
    </source>
</reference>
<sequence>MNNNKEKNPSNIATNRIGQILEHQRDTRPCDLFRLPPGLASTAITTLETAHSSMASRCTSGLLASRALLPG</sequence>
<organism evidence="1 2">
    <name type="scientific">Pseudomonas protegens (strain DSM 19095 / LMG 27888 / CFBP 6595 / CHA0)</name>
    <dbReference type="NCBI Taxonomy" id="1124983"/>
    <lineage>
        <taxon>Bacteria</taxon>
        <taxon>Pseudomonadati</taxon>
        <taxon>Pseudomonadota</taxon>
        <taxon>Gammaproteobacteria</taxon>
        <taxon>Pseudomonadales</taxon>
        <taxon>Pseudomonadaceae</taxon>
        <taxon>Pseudomonas</taxon>
    </lineage>
</organism>
<dbReference type="AlphaFoldDB" id="A0A2C9EIC2"/>
<dbReference type="HOGENOM" id="CLU_2736995_0_0_6"/>
<proteinExistence type="predicted"/>
<dbReference type="KEGG" id="pprc:PFLCHA0_c16090"/>
<protein>
    <submittedName>
        <fullName evidence="1">Uncharacterized protein</fullName>
    </submittedName>
</protein>
<evidence type="ECO:0000313" key="1">
    <source>
        <dbReference type="EMBL" id="AGL83397.1"/>
    </source>
</evidence>
<evidence type="ECO:0000313" key="2">
    <source>
        <dbReference type="Proteomes" id="UP000013940"/>
    </source>
</evidence>
<accession>A0A2C9EIC2</accession>
<dbReference type="EMBL" id="CP003190">
    <property type="protein sequence ID" value="AGL83397.1"/>
    <property type="molecule type" value="Genomic_DNA"/>
</dbReference>
<name>A0A2C9EIC2_PSEPH</name>
<dbReference type="GeneID" id="57474592"/>
<dbReference type="RefSeq" id="WP_015634593.1">
    <property type="nucleotide sequence ID" value="NC_021237.1"/>
</dbReference>